<dbReference type="Proteomes" id="UP000789342">
    <property type="component" value="Unassembled WGS sequence"/>
</dbReference>
<protein>
    <submittedName>
        <fullName evidence="3">3896_t:CDS:1</fullName>
    </submittedName>
</protein>
<keyword evidence="1" id="KW-0479">Metal-binding</keyword>
<sequence>MHLTSQKVFLHEMTAVEPKTDCPHIKSDILDNWRREIVDVSKPCFTCHDVSENWRCLECNIVLCSSYVNGHMREHNQQTGHPLVISFSDLSFWCYSCDEYVISPVLHPIKVSVYVAKFGELPPDYHDASITNGDDVGGEGSSANPS</sequence>
<dbReference type="PROSITE" id="PS50271">
    <property type="entry name" value="ZF_UBP"/>
    <property type="match status" value="1"/>
</dbReference>
<dbReference type="SUPFAM" id="SSF57850">
    <property type="entry name" value="RING/U-box"/>
    <property type="match status" value="1"/>
</dbReference>
<evidence type="ECO:0000313" key="3">
    <source>
        <dbReference type="EMBL" id="CAG8698992.1"/>
    </source>
</evidence>
<dbReference type="Gene3D" id="3.30.40.10">
    <property type="entry name" value="Zinc/RING finger domain, C3HC4 (zinc finger)"/>
    <property type="match status" value="1"/>
</dbReference>
<evidence type="ECO:0000313" key="4">
    <source>
        <dbReference type="Proteomes" id="UP000789342"/>
    </source>
</evidence>
<keyword evidence="4" id="KW-1185">Reference proteome</keyword>
<evidence type="ECO:0000259" key="2">
    <source>
        <dbReference type="PROSITE" id="PS50271"/>
    </source>
</evidence>
<organism evidence="3 4">
    <name type="scientific">Acaulospora morrowiae</name>
    <dbReference type="NCBI Taxonomy" id="94023"/>
    <lineage>
        <taxon>Eukaryota</taxon>
        <taxon>Fungi</taxon>
        <taxon>Fungi incertae sedis</taxon>
        <taxon>Mucoromycota</taxon>
        <taxon>Glomeromycotina</taxon>
        <taxon>Glomeromycetes</taxon>
        <taxon>Diversisporales</taxon>
        <taxon>Acaulosporaceae</taxon>
        <taxon>Acaulospora</taxon>
    </lineage>
</organism>
<keyword evidence="1" id="KW-0863">Zinc-finger</keyword>
<dbReference type="OrthoDB" id="424012at2759"/>
<name>A0A9N9HP33_9GLOM</name>
<feature type="domain" description="UBP-type" evidence="2">
    <location>
        <begin position="20"/>
        <end position="120"/>
    </location>
</feature>
<dbReference type="AlphaFoldDB" id="A0A9N9HP33"/>
<dbReference type="InterPro" id="IPR013083">
    <property type="entry name" value="Znf_RING/FYVE/PHD"/>
</dbReference>
<keyword evidence="1" id="KW-0862">Zinc</keyword>
<comment type="caution">
    <text evidence="3">The sequence shown here is derived from an EMBL/GenBank/DDBJ whole genome shotgun (WGS) entry which is preliminary data.</text>
</comment>
<gene>
    <name evidence="3" type="ORF">AMORRO_LOCUS12010</name>
</gene>
<dbReference type="SMART" id="SM00290">
    <property type="entry name" value="ZnF_UBP"/>
    <property type="match status" value="1"/>
</dbReference>
<dbReference type="EMBL" id="CAJVPV010016629">
    <property type="protein sequence ID" value="CAG8698992.1"/>
    <property type="molecule type" value="Genomic_DNA"/>
</dbReference>
<accession>A0A9N9HP33</accession>
<proteinExistence type="predicted"/>
<dbReference type="PANTHER" id="PTHR47665">
    <property type="entry name" value="HISTONE DEACETYLASE-LIKE PROTEIN"/>
    <property type="match status" value="1"/>
</dbReference>
<dbReference type="InterPro" id="IPR001607">
    <property type="entry name" value="Znf_UBP"/>
</dbReference>
<dbReference type="GO" id="GO:0008270">
    <property type="term" value="F:zinc ion binding"/>
    <property type="evidence" value="ECO:0007669"/>
    <property type="project" value="UniProtKB-KW"/>
</dbReference>
<reference evidence="3" key="1">
    <citation type="submission" date="2021-06" db="EMBL/GenBank/DDBJ databases">
        <authorList>
            <person name="Kallberg Y."/>
            <person name="Tangrot J."/>
            <person name="Rosling A."/>
        </authorList>
    </citation>
    <scope>NUCLEOTIDE SEQUENCE</scope>
    <source>
        <strain evidence="3">CL551</strain>
    </source>
</reference>
<evidence type="ECO:0000256" key="1">
    <source>
        <dbReference type="PROSITE-ProRule" id="PRU00502"/>
    </source>
</evidence>
<dbReference type="PANTHER" id="PTHR47665:SF1">
    <property type="entry name" value="HISTONE DEACETYLASE-LIKE PROTEIN"/>
    <property type="match status" value="1"/>
</dbReference>
<dbReference type="Pfam" id="PF02148">
    <property type="entry name" value="zf-UBP"/>
    <property type="match status" value="1"/>
</dbReference>